<comment type="subcellular location">
    <subcellularLocation>
        <location evidence="1">Cell outer membrane</location>
    </subcellularLocation>
</comment>
<keyword evidence="8" id="KW-0732">Signal</keyword>
<keyword evidence="10" id="KW-1185">Reference proteome</keyword>
<evidence type="ECO:0000256" key="3">
    <source>
        <dbReference type="ARBA" id="ARBA00022448"/>
    </source>
</evidence>
<dbReference type="InterPro" id="IPR051906">
    <property type="entry name" value="TolC-like"/>
</dbReference>
<protein>
    <submittedName>
        <fullName evidence="9">TolC family protein</fullName>
    </submittedName>
</protein>
<feature type="signal peptide" evidence="8">
    <location>
        <begin position="1"/>
        <end position="20"/>
    </location>
</feature>
<keyword evidence="4" id="KW-1134">Transmembrane beta strand</keyword>
<organism evidence="9 10">
    <name type="scientific">Niabella pedocola</name>
    <dbReference type="NCBI Taxonomy" id="1752077"/>
    <lineage>
        <taxon>Bacteria</taxon>
        <taxon>Pseudomonadati</taxon>
        <taxon>Bacteroidota</taxon>
        <taxon>Chitinophagia</taxon>
        <taxon>Chitinophagales</taxon>
        <taxon>Chitinophagaceae</taxon>
        <taxon>Niabella</taxon>
    </lineage>
</organism>
<evidence type="ECO:0000256" key="5">
    <source>
        <dbReference type="ARBA" id="ARBA00022692"/>
    </source>
</evidence>
<evidence type="ECO:0000256" key="8">
    <source>
        <dbReference type="SAM" id="SignalP"/>
    </source>
</evidence>
<evidence type="ECO:0000256" key="1">
    <source>
        <dbReference type="ARBA" id="ARBA00004442"/>
    </source>
</evidence>
<dbReference type="Gene3D" id="1.20.1600.10">
    <property type="entry name" value="Outer membrane efflux proteins (OEP)"/>
    <property type="match status" value="1"/>
</dbReference>
<evidence type="ECO:0000256" key="6">
    <source>
        <dbReference type="ARBA" id="ARBA00023136"/>
    </source>
</evidence>
<dbReference type="PANTHER" id="PTHR30026">
    <property type="entry name" value="OUTER MEMBRANE PROTEIN TOLC"/>
    <property type="match status" value="1"/>
</dbReference>
<evidence type="ECO:0000256" key="7">
    <source>
        <dbReference type="ARBA" id="ARBA00023237"/>
    </source>
</evidence>
<proteinExistence type="inferred from homology"/>
<evidence type="ECO:0000256" key="2">
    <source>
        <dbReference type="ARBA" id="ARBA00007613"/>
    </source>
</evidence>
<comment type="caution">
    <text evidence="9">The sequence shown here is derived from an EMBL/GenBank/DDBJ whole genome shotgun (WGS) entry which is preliminary data.</text>
</comment>
<dbReference type="Pfam" id="PF02321">
    <property type="entry name" value="OEP"/>
    <property type="match status" value="1"/>
</dbReference>
<keyword evidence="5" id="KW-0812">Transmembrane</keyword>
<keyword evidence="6" id="KW-0472">Membrane</keyword>
<sequence>MHRRFLFVLLAGVFSATINAQSPLSLKDAIRIATENYPTIKAKTAYATASAQLVAAARKEQLPNVNLGVQQDYGTINGTNGPLYGFGGLATASSGPAFAAQNWNAAFGALYLTNVNWEFFAFGKYREKVKVAQQVWQRDTKDLAQELFEHKIKVAAAYLTLVASQQITKSYEKNVNRADSIRRFVIARVKNGLIAGVDSSLANAEYSSAQILLTNARDKEQEQKNILAQLIGSEDTSFTIDTVFVSKIPGSYTSMPDTNLQHPVLEFYRSRIAVSDQQSQYIKTQYYPSFSLVGVWQARASGFESDYITDQTHYTSDYWKGINPNRSNYLIGVGMTWNIMQPVRLSRQVHAQQMISQALEEEYNAAALQLKTQLRTADNKMNNALSNYKEAPVQVKAAGDAYHQKSVLYKNGLTNMVDVMQAGYTLIRAETDRDIANNNVWQALLLKAAAIGDFELFEAQL</sequence>
<feature type="chain" id="PRO_5047055130" evidence="8">
    <location>
        <begin position="21"/>
        <end position="461"/>
    </location>
</feature>
<evidence type="ECO:0000313" key="10">
    <source>
        <dbReference type="Proteomes" id="UP001199816"/>
    </source>
</evidence>
<dbReference type="EMBL" id="JAJNEC010000005">
    <property type="protein sequence ID" value="MCD2423629.1"/>
    <property type="molecule type" value="Genomic_DNA"/>
</dbReference>
<dbReference type="SUPFAM" id="SSF56954">
    <property type="entry name" value="Outer membrane efflux proteins (OEP)"/>
    <property type="match status" value="1"/>
</dbReference>
<dbReference type="RefSeq" id="WP_231004890.1">
    <property type="nucleotide sequence ID" value="NZ_JAJNEC010000005.1"/>
</dbReference>
<keyword evidence="3" id="KW-0813">Transport</keyword>
<dbReference type="Proteomes" id="UP001199816">
    <property type="component" value="Unassembled WGS sequence"/>
</dbReference>
<name>A0ABS8PRB5_9BACT</name>
<dbReference type="PANTHER" id="PTHR30026:SF20">
    <property type="entry name" value="OUTER MEMBRANE PROTEIN TOLC"/>
    <property type="match status" value="1"/>
</dbReference>
<dbReference type="InterPro" id="IPR003423">
    <property type="entry name" value="OMP_efflux"/>
</dbReference>
<evidence type="ECO:0000313" key="9">
    <source>
        <dbReference type="EMBL" id="MCD2423629.1"/>
    </source>
</evidence>
<reference evidence="9 10" key="1">
    <citation type="submission" date="2021-11" db="EMBL/GenBank/DDBJ databases">
        <title>Genomic of Niabella pedocola.</title>
        <authorList>
            <person name="Wu T."/>
        </authorList>
    </citation>
    <scope>NUCLEOTIDE SEQUENCE [LARGE SCALE GENOMIC DNA]</scope>
    <source>
        <strain evidence="9 10">JCM 31011</strain>
    </source>
</reference>
<gene>
    <name evidence="9" type="ORF">LQ567_12710</name>
</gene>
<keyword evidence="7" id="KW-0998">Cell outer membrane</keyword>
<comment type="similarity">
    <text evidence="2">Belongs to the outer membrane factor (OMF) (TC 1.B.17) family.</text>
</comment>
<evidence type="ECO:0000256" key="4">
    <source>
        <dbReference type="ARBA" id="ARBA00022452"/>
    </source>
</evidence>
<accession>A0ABS8PRB5</accession>